<protein>
    <submittedName>
        <fullName evidence="2">Uncharacterized protein</fullName>
    </submittedName>
</protein>
<gene>
    <name evidence="2" type="ordered locus">Krad_2274</name>
</gene>
<dbReference type="KEGG" id="kra:Krad_2274"/>
<evidence type="ECO:0000313" key="2">
    <source>
        <dbReference type="EMBL" id="ABS03755.1"/>
    </source>
</evidence>
<accession>A6WAB6</accession>
<dbReference type="STRING" id="266940.Krad_2274"/>
<evidence type="ECO:0000256" key="1">
    <source>
        <dbReference type="SAM" id="MobiDB-lite"/>
    </source>
</evidence>
<sequence length="138" mass="15346">MHQYALLARSVKLPAADDRPHRGITAQSSKLRQGRGGRLGDMAPLVETNDVVEALELYDGDVIKHPVTGAVMTITAHMHLNPHYLDLIPGIVRFDVYSGLNVEGPLEWEGPEEQLVIGPGMRIRRLYQYTLPPGTRIK</sequence>
<dbReference type="Proteomes" id="UP000001116">
    <property type="component" value="Chromosome"/>
</dbReference>
<dbReference type="HOGENOM" id="CLU_1852536_0_0_11"/>
<organism evidence="2 3">
    <name type="scientific">Kineococcus radiotolerans (strain ATCC BAA-149 / DSM 14245 / SRS30216)</name>
    <dbReference type="NCBI Taxonomy" id="266940"/>
    <lineage>
        <taxon>Bacteria</taxon>
        <taxon>Bacillati</taxon>
        <taxon>Actinomycetota</taxon>
        <taxon>Actinomycetes</taxon>
        <taxon>Kineosporiales</taxon>
        <taxon>Kineosporiaceae</taxon>
        <taxon>Kineococcus</taxon>
    </lineage>
</organism>
<name>A6WAB6_KINRD</name>
<proteinExistence type="predicted"/>
<dbReference type="EMBL" id="CP000750">
    <property type="protein sequence ID" value="ABS03755.1"/>
    <property type="molecule type" value="Genomic_DNA"/>
</dbReference>
<feature type="region of interest" description="Disordered" evidence="1">
    <location>
        <begin position="17"/>
        <end position="38"/>
    </location>
</feature>
<reference evidence="3" key="1">
    <citation type="journal article" date="2008" name="PLoS ONE">
        <title>Survival in nuclear waste, extreme resistance, and potential applications gleaned from the genome sequence of Kineococcus radiotolerans SRS30216.</title>
        <authorList>
            <person name="Bagwell C.E."/>
            <person name="Bhat S."/>
            <person name="Hawkins G.M."/>
            <person name="Smith B.W."/>
            <person name="Biswas T."/>
            <person name="Hoover T.R."/>
            <person name="Saunders E."/>
            <person name="Han C.S."/>
            <person name="Tsodikov O.V."/>
            <person name="Shimkets L.J."/>
        </authorList>
    </citation>
    <scope>NUCLEOTIDE SEQUENCE [LARGE SCALE GENOMIC DNA]</scope>
    <source>
        <strain evidence="3">ATCC BAA-149 / DSM 14245 / SRS30216</strain>
    </source>
</reference>
<dbReference type="AlphaFoldDB" id="A6WAB6"/>
<keyword evidence="3" id="KW-1185">Reference proteome</keyword>
<evidence type="ECO:0000313" key="3">
    <source>
        <dbReference type="Proteomes" id="UP000001116"/>
    </source>
</evidence>